<dbReference type="EMBL" id="LAZR01005905">
    <property type="protein sequence ID" value="KKM96248.1"/>
    <property type="molecule type" value="Genomic_DNA"/>
</dbReference>
<organism evidence="1">
    <name type="scientific">marine sediment metagenome</name>
    <dbReference type="NCBI Taxonomy" id="412755"/>
    <lineage>
        <taxon>unclassified sequences</taxon>
        <taxon>metagenomes</taxon>
        <taxon>ecological metagenomes</taxon>
    </lineage>
</organism>
<gene>
    <name evidence="1" type="ORF">LCGC14_1180000</name>
</gene>
<name>A0A0F9LS84_9ZZZZ</name>
<comment type="caution">
    <text evidence="1">The sequence shown here is derived from an EMBL/GenBank/DDBJ whole genome shotgun (WGS) entry which is preliminary data.</text>
</comment>
<sequence length="180" mass="20695">MVNILPTQKIARIKGLFEAATSSREIASIVKVSPITVQRYFKIFRAERSTPVFCPCGKVATHHEWCNYRFERSPARQQFMRGRPFVQRVVQPEELLLKISSLLPMSLPAHIRDDVRQEIVLAVLTGEIRYREIGSKVREFISRVFKLHPARFGPVSLDAIVPGTDNLRLIDTIESDRPHF</sequence>
<evidence type="ECO:0000313" key="1">
    <source>
        <dbReference type="EMBL" id="KKM96248.1"/>
    </source>
</evidence>
<dbReference type="AlphaFoldDB" id="A0A0F9LS84"/>
<accession>A0A0F9LS84</accession>
<proteinExistence type="predicted"/>
<reference evidence="1" key="1">
    <citation type="journal article" date="2015" name="Nature">
        <title>Complex archaea that bridge the gap between prokaryotes and eukaryotes.</title>
        <authorList>
            <person name="Spang A."/>
            <person name="Saw J.H."/>
            <person name="Jorgensen S.L."/>
            <person name="Zaremba-Niedzwiedzka K."/>
            <person name="Martijn J."/>
            <person name="Lind A.E."/>
            <person name="van Eijk R."/>
            <person name="Schleper C."/>
            <person name="Guy L."/>
            <person name="Ettema T.J."/>
        </authorList>
    </citation>
    <scope>NUCLEOTIDE SEQUENCE</scope>
</reference>
<protein>
    <submittedName>
        <fullName evidence="1">Uncharacterized protein</fullName>
    </submittedName>
</protein>